<dbReference type="GO" id="GO:0007023">
    <property type="term" value="P:post-chaperonin tubulin folding pathway"/>
    <property type="evidence" value="ECO:0007669"/>
    <property type="project" value="InterPro"/>
</dbReference>
<dbReference type="EMBL" id="MU150238">
    <property type="protein sequence ID" value="KAF9467159.1"/>
    <property type="molecule type" value="Genomic_DNA"/>
</dbReference>
<evidence type="ECO:0000256" key="4">
    <source>
        <dbReference type="ARBA" id="ARBA00022990"/>
    </source>
</evidence>
<accession>A0A9P5YEG2</accession>
<comment type="subunit">
    <text evidence="5">Supercomplex made of cofactors A to E. Cofactors A and D function by capturing and stabilizing tubulin in a quasi-native conformation. Cofactor E binds to the cofactor D-tubulin complex; interaction with cofactor C then causes the release of tubulin polypeptides that are committed to the native state.</text>
</comment>
<dbReference type="Pfam" id="PF07986">
    <property type="entry name" value="TBCC"/>
    <property type="match status" value="1"/>
</dbReference>
<dbReference type="Gene3D" id="1.20.58.1250">
    <property type="entry name" value="Tubulin Binding Cofactor C, N-terminal domain"/>
    <property type="match status" value="1"/>
</dbReference>
<evidence type="ECO:0000313" key="8">
    <source>
        <dbReference type="Proteomes" id="UP000807353"/>
    </source>
</evidence>
<name>A0A9P5YEG2_9AGAR</name>
<comment type="caution">
    <text evidence="7">The sequence shown here is derived from an EMBL/GenBank/DDBJ whole genome shotgun (WGS) entry which is preliminary data.</text>
</comment>
<reference evidence="7" key="1">
    <citation type="submission" date="2020-11" db="EMBL/GenBank/DDBJ databases">
        <authorList>
            <consortium name="DOE Joint Genome Institute"/>
            <person name="Ahrendt S."/>
            <person name="Riley R."/>
            <person name="Andreopoulos W."/>
            <person name="Labutti K."/>
            <person name="Pangilinan J."/>
            <person name="Ruiz-Duenas F.J."/>
            <person name="Barrasa J.M."/>
            <person name="Sanchez-Garcia M."/>
            <person name="Camarero S."/>
            <person name="Miyauchi S."/>
            <person name="Serrano A."/>
            <person name="Linde D."/>
            <person name="Babiker R."/>
            <person name="Drula E."/>
            <person name="Ayuso-Fernandez I."/>
            <person name="Pacheco R."/>
            <person name="Padilla G."/>
            <person name="Ferreira P."/>
            <person name="Barriuso J."/>
            <person name="Kellner H."/>
            <person name="Castanera R."/>
            <person name="Alfaro M."/>
            <person name="Ramirez L."/>
            <person name="Pisabarro A.G."/>
            <person name="Kuo A."/>
            <person name="Tritt A."/>
            <person name="Lipzen A."/>
            <person name="He G."/>
            <person name="Yan M."/>
            <person name="Ng V."/>
            <person name="Cullen D."/>
            <person name="Martin F."/>
            <person name="Rosso M.-N."/>
            <person name="Henrissat B."/>
            <person name="Hibbett D."/>
            <person name="Martinez A.T."/>
            <person name="Grigoriev I.V."/>
        </authorList>
    </citation>
    <scope>NUCLEOTIDE SEQUENCE</scope>
    <source>
        <strain evidence="7">CBS 247.69</strain>
    </source>
</reference>
<evidence type="ECO:0000259" key="6">
    <source>
        <dbReference type="PROSITE" id="PS51329"/>
    </source>
</evidence>
<feature type="domain" description="C-CAP/cofactor C-like" evidence="6">
    <location>
        <begin position="119"/>
        <end position="272"/>
    </location>
</feature>
<evidence type="ECO:0000256" key="5">
    <source>
        <dbReference type="ARBA" id="ARBA00026055"/>
    </source>
</evidence>
<comment type="subcellular location">
    <subcellularLocation>
        <location evidence="1">Cytoplasm</location>
    </subcellularLocation>
</comment>
<gene>
    <name evidence="7" type="ORF">BDZ94DRAFT_1156838</name>
</gene>
<dbReference type="AlphaFoldDB" id="A0A9P5YEG2"/>
<dbReference type="PANTHER" id="PTHR15139:SF0">
    <property type="entry name" value="TUBULIN-SPECIFIC CHAPERONE C"/>
    <property type="match status" value="1"/>
</dbReference>
<sequence length="323" mass="36444">MSTWTFAQEFGNQFKVSCSDIESRINFLKSASPVDQELFGEVNVELAKLTKSLADATGSLPSYDQRQYEQQLKALQNTLLEFQAATKPRSKFTFKRKPPATTTSTSRLPEVENTLTSLPTSHIPTTNLTLSSRSYEYVTFDTFPSSPLQHDLTISDLDHCIVNLVPYPFEPGVQDETIRPQLDISALHVNNITNTILLLPTIDGSVLLHKLSNCTLVVGCRQFRMHTSHNVDVYLSIPSTPIIEHCLDLRFAAYPKFLSQSQELEVREPFKHLSVQDFSHIRSTPSPHWSVLDNSRKTKDSWPLSPISTREELQSALAQNLPQ</sequence>
<evidence type="ECO:0000256" key="1">
    <source>
        <dbReference type="ARBA" id="ARBA00004496"/>
    </source>
</evidence>
<keyword evidence="3" id="KW-0963">Cytoplasm</keyword>
<dbReference type="OrthoDB" id="194775at2759"/>
<dbReference type="Gene3D" id="2.160.20.70">
    <property type="match status" value="1"/>
</dbReference>
<evidence type="ECO:0000256" key="2">
    <source>
        <dbReference type="ARBA" id="ARBA00008848"/>
    </source>
</evidence>
<evidence type="ECO:0000313" key="7">
    <source>
        <dbReference type="EMBL" id="KAF9467159.1"/>
    </source>
</evidence>
<comment type="similarity">
    <text evidence="2">Belongs to the TBCC family.</text>
</comment>
<dbReference type="Pfam" id="PF16752">
    <property type="entry name" value="TBCC_N"/>
    <property type="match status" value="1"/>
</dbReference>
<dbReference type="InterPro" id="IPR027684">
    <property type="entry name" value="TBCC"/>
</dbReference>
<dbReference type="InterPro" id="IPR038397">
    <property type="entry name" value="TBCC_N_sf"/>
</dbReference>
<evidence type="ECO:0000256" key="3">
    <source>
        <dbReference type="ARBA" id="ARBA00022490"/>
    </source>
</evidence>
<keyword evidence="4" id="KW-0007">Acetylation</keyword>
<dbReference type="InterPro" id="IPR016098">
    <property type="entry name" value="CAP/MinC_C"/>
</dbReference>
<dbReference type="GO" id="GO:0007021">
    <property type="term" value="P:tubulin complex assembly"/>
    <property type="evidence" value="ECO:0007669"/>
    <property type="project" value="TreeGrafter"/>
</dbReference>
<dbReference type="InterPro" id="IPR031925">
    <property type="entry name" value="TBCC_N"/>
</dbReference>
<dbReference type="GO" id="GO:0005737">
    <property type="term" value="C:cytoplasm"/>
    <property type="evidence" value="ECO:0007669"/>
    <property type="project" value="UniProtKB-SubCell"/>
</dbReference>
<dbReference type="Proteomes" id="UP000807353">
    <property type="component" value="Unassembled WGS sequence"/>
</dbReference>
<proteinExistence type="inferred from homology"/>
<protein>
    <submittedName>
        <fullName evidence="7">Tubulin binding cofactor C-domain-containing protein</fullName>
    </submittedName>
</protein>
<organism evidence="7 8">
    <name type="scientific">Collybia nuda</name>
    <dbReference type="NCBI Taxonomy" id="64659"/>
    <lineage>
        <taxon>Eukaryota</taxon>
        <taxon>Fungi</taxon>
        <taxon>Dikarya</taxon>
        <taxon>Basidiomycota</taxon>
        <taxon>Agaricomycotina</taxon>
        <taxon>Agaricomycetes</taxon>
        <taxon>Agaricomycetidae</taxon>
        <taxon>Agaricales</taxon>
        <taxon>Tricholomatineae</taxon>
        <taxon>Clitocybaceae</taxon>
        <taxon>Collybia</taxon>
    </lineage>
</organism>
<dbReference type="InterPro" id="IPR017901">
    <property type="entry name" value="C-CAP_CF_C-like"/>
</dbReference>
<dbReference type="PROSITE" id="PS51329">
    <property type="entry name" value="C_CAP_COFACTOR_C"/>
    <property type="match status" value="1"/>
</dbReference>
<dbReference type="GO" id="GO:0015631">
    <property type="term" value="F:tubulin binding"/>
    <property type="evidence" value="ECO:0007669"/>
    <property type="project" value="InterPro"/>
</dbReference>
<dbReference type="PANTHER" id="PTHR15139">
    <property type="entry name" value="TUBULIN FOLDING COFACTOR C"/>
    <property type="match status" value="1"/>
</dbReference>
<keyword evidence="8" id="KW-1185">Reference proteome</keyword>
<dbReference type="InterPro" id="IPR012945">
    <property type="entry name" value="Tubulin-bd_cofactor_C_dom"/>
</dbReference>